<dbReference type="Pfam" id="PF07179">
    <property type="entry name" value="SseB"/>
    <property type="match status" value="1"/>
</dbReference>
<evidence type="ECO:0000259" key="2">
    <source>
        <dbReference type="Pfam" id="PF14581"/>
    </source>
</evidence>
<evidence type="ECO:0000313" key="4">
    <source>
        <dbReference type="Proteomes" id="UP001344658"/>
    </source>
</evidence>
<comment type="caution">
    <text evidence="3">The sequence shown here is derived from an EMBL/GenBank/DDBJ whole genome shotgun (WGS) entry which is preliminary data.</text>
</comment>
<feature type="domain" description="SseB protein N-terminal" evidence="1">
    <location>
        <begin position="14"/>
        <end position="120"/>
    </location>
</feature>
<feature type="domain" description="SseB protein C-terminal" evidence="2">
    <location>
        <begin position="137"/>
        <end position="245"/>
    </location>
</feature>
<keyword evidence="4" id="KW-1185">Reference proteome</keyword>
<sequence>MENPAPYIWPANELEEVLSASVGNPAAGPRLLEVLGRSRIWVPLPNGGGAPGFDLPTMELEGAPYVPVFSSEQQFRQAADGMSCAVAPVHEFARGLPPAVGIAVNPGGAVGVPLPPAAVAELCRADRSPSGAAPTPGARVRLWEPGHEEEPVDFLAAAAAEFAVTPVVLTARRALASVEEEPPALFVGVELDRWQEEDRAAALDGLGRALGAAPLPWQVHLILLDVAQDPVADWMLEAVAPFFARD</sequence>
<dbReference type="Proteomes" id="UP001344658">
    <property type="component" value="Unassembled WGS sequence"/>
</dbReference>
<evidence type="ECO:0000313" key="3">
    <source>
        <dbReference type="EMBL" id="MEE4540763.1"/>
    </source>
</evidence>
<reference evidence="3 4" key="1">
    <citation type="submission" date="2023-12" db="EMBL/GenBank/DDBJ databases">
        <title>Streptomyces sp. V4-01.</title>
        <authorList>
            <person name="Somphong A."/>
            <person name="Phongsopitanun W."/>
        </authorList>
    </citation>
    <scope>NUCLEOTIDE SEQUENCE [LARGE SCALE GENOMIC DNA]</scope>
    <source>
        <strain evidence="3 4">V4-01</strain>
    </source>
</reference>
<dbReference type="EMBL" id="JAZEWV010000001">
    <property type="protein sequence ID" value="MEE4540763.1"/>
    <property type="molecule type" value="Genomic_DNA"/>
</dbReference>
<proteinExistence type="predicted"/>
<organism evidence="3 4">
    <name type="scientific">Actinacidiphila polyblastidii</name>
    <dbReference type="NCBI Taxonomy" id="3110430"/>
    <lineage>
        <taxon>Bacteria</taxon>
        <taxon>Bacillati</taxon>
        <taxon>Actinomycetota</taxon>
        <taxon>Actinomycetes</taxon>
        <taxon>Kitasatosporales</taxon>
        <taxon>Streptomycetaceae</taxon>
        <taxon>Actinacidiphila</taxon>
    </lineage>
</organism>
<gene>
    <name evidence="3" type="ORF">V2S66_02120</name>
</gene>
<dbReference type="RefSeq" id="WP_330792641.1">
    <property type="nucleotide sequence ID" value="NZ_JAZEWV010000001.1"/>
</dbReference>
<protein>
    <submittedName>
        <fullName evidence="3">Enhanced serine sensitivity protein SseB</fullName>
    </submittedName>
</protein>
<accession>A0ABU7P547</accession>
<name>A0ABU7P547_9ACTN</name>
<dbReference type="InterPro" id="IPR009839">
    <property type="entry name" value="SseB_N"/>
</dbReference>
<dbReference type="InterPro" id="IPR027945">
    <property type="entry name" value="SseB_C"/>
</dbReference>
<dbReference type="Pfam" id="PF14581">
    <property type="entry name" value="SseB_C"/>
    <property type="match status" value="1"/>
</dbReference>
<evidence type="ECO:0000259" key="1">
    <source>
        <dbReference type="Pfam" id="PF07179"/>
    </source>
</evidence>